<evidence type="ECO:0000256" key="3">
    <source>
        <dbReference type="ARBA" id="ARBA00022989"/>
    </source>
</evidence>
<proteinExistence type="predicted"/>
<dbReference type="RefSeq" id="WP_380930336.1">
    <property type="nucleotide sequence ID" value="NZ_JBHUGS010000003.1"/>
</dbReference>
<accession>A0ABW4TXW8</accession>
<evidence type="ECO:0000256" key="1">
    <source>
        <dbReference type="ARBA" id="ARBA00004141"/>
    </source>
</evidence>
<protein>
    <submittedName>
        <fullName evidence="6">DoxX family protein</fullName>
    </submittedName>
</protein>
<organism evidence="6 7">
    <name type="scientific">Sphingomonas arantia</name>
    <dbReference type="NCBI Taxonomy" id="1460676"/>
    <lineage>
        <taxon>Bacteria</taxon>
        <taxon>Pseudomonadati</taxon>
        <taxon>Pseudomonadota</taxon>
        <taxon>Alphaproteobacteria</taxon>
        <taxon>Sphingomonadales</taxon>
        <taxon>Sphingomonadaceae</taxon>
        <taxon>Sphingomonas</taxon>
    </lineage>
</organism>
<evidence type="ECO:0000256" key="2">
    <source>
        <dbReference type="ARBA" id="ARBA00022692"/>
    </source>
</evidence>
<keyword evidence="4 5" id="KW-0472">Membrane</keyword>
<feature type="transmembrane region" description="Helical" evidence="5">
    <location>
        <begin position="46"/>
        <end position="66"/>
    </location>
</feature>
<evidence type="ECO:0000313" key="7">
    <source>
        <dbReference type="Proteomes" id="UP001597400"/>
    </source>
</evidence>
<dbReference type="EMBL" id="JBHUGS010000003">
    <property type="protein sequence ID" value="MFD1951570.1"/>
    <property type="molecule type" value="Genomic_DNA"/>
</dbReference>
<evidence type="ECO:0000256" key="5">
    <source>
        <dbReference type="SAM" id="Phobius"/>
    </source>
</evidence>
<comment type="subcellular location">
    <subcellularLocation>
        <location evidence="1">Membrane</location>
        <topology evidence="1">Multi-pass membrane protein</topology>
    </subcellularLocation>
</comment>
<keyword evidence="7" id="KW-1185">Reference proteome</keyword>
<sequence length="139" mass="14461">MQSNTSRHTIWAGHAVTILVVLIMIADAAINLFAPQTLVVEQAKVGFAPESSAILGVIMLVCAAVYAVPRTSVVGAILITGFFGGAICAHFRVGELAAPAQLIAVAVAVLAWLGLWLRNDVVREVLGKGTSANGRLDVS</sequence>
<keyword evidence="2 5" id="KW-0812">Transmembrane</keyword>
<comment type="caution">
    <text evidence="6">The sequence shown here is derived from an EMBL/GenBank/DDBJ whole genome shotgun (WGS) entry which is preliminary data.</text>
</comment>
<evidence type="ECO:0000313" key="6">
    <source>
        <dbReference type="EMBL" id="MFD1951570.1"/>
    </source>
</evidence>
<dbReference type="InterPro" id="IPR032808">
    <property type="entry name" value="DoxX"/>
</dbReference>
<feature type="transmembrane region" description="Helical" evidence="5">
    <location>
        <begin position="98"/>
        <end position="117"/>
    </location>
</feature>
<keyword evidence="3 5" id="KW-1133">Transmembrane helix</keyword>
<feature type="transmembrane region" description="Helical" evidence="5">
    <location>
        <begin position="12"/>
        <end position="34"/>
    </location>
</feature>
<dbReference type="Proteomes" id="UP001597400">
    <property type="component" value="Unassembled WGS sequence"/>
</dbReference>
<name>A0ABW4TXW8_9SPHN</name>
<feature type="transmembrane region" description="Helical" evidence="5">
    <location>
        <begin position="73"/>
        <end position="92"/>
    </location>
</feature>
<reference evidence="7" key="1">
    <citation type="journal article" date="2019" name="Int. J. Syst. Evol. Microbiol.">
        <title>The Global Catalogue of Microorganisms (GCM) 10K type strain sequencing project: providing services to taxonomists for standard genome sequencing and annotation.</title>
        <authorList>
            <consortium name="The Broad Institute Genomics Platform"/>
            <consortium name="The Broad Institute Genome Sequencing Center for Infectious Disease"/>
            <person name="Wu L."/>
            <person name="Ma J."/>
        </authorList>
    </citation>
    <scope>NUCLEOTIDE SEQUENCE [LARGE SCALE GENOMIC DNA]</scope>
    <source>
        <strain evidence="7">CGMCC 1.12702</strain>
    </source>
</reference>
<dbReference type="Pfam" id="PF13564">
    <property type="entry name" value="DoxX_2"/>
    <property type="match status" value="1"/>
</dbReference>
<gene>
    <name evidence="6" type="ORF">ACFSGX_12420</name>
</gene>
<evidence type="ECO:0000256" key="4">
    <source>
        <dbReference type="ARBA" id="ARBA00023136"/>
    </source>
</evidence>